<dbReference type="EMBL" id="JACHIR010000001">
    <property type="protein sequence ID" value="MBB5895144.1"/>
    <property type="molecule type" value="Genomic_DNA"/>
</dbReference>
<dbReference type="InterPro" id="IPR000866">
    <property type="entry name" value="AhpC/TSA"/>
</dbReference>
<dbReference type="GO" id="GO:0045454">
    <property type="term" value="P:cell redox homeostasis"/>
    <property type="evidence" value="ECO:0007669"/>
    <property type="project" value="TreeGrafter"/>
</dbReference>
<name>A0A7W9KNM0_9PSEU</name>
<dbReference type="EC" id="1.11.1.24" evidence="2"/>
<dbReference type="InterPro" id="IPR050924">
    <property type="entry name" value="Peroxiredoxin_BCP/PrxQ"/>
</dbReference>
<dbReference type="GO" id="GO:0005737">
    <property type="term" value="C:cytoplasm"/>
    <property type="evidence" value="ECO:0007669"/>
    <property type="project" value="TreeGrafter"/>
</dbReference>
<keyword evidence="4" id="KW-0049">Antioxidant</keyword>
<dbReference type="InterPro" id="IPR036249">
    <property type="entry name" value="Thioredoxin-like_sf"/>
</dbReference>
<evidence type="ECO:0000256" key="2">
    <source>
        <dbReference type="ARBA" id="ARBA00013017"/>
    </source>
</evidence>
<dbReference type="RefSeq" id="WP_184866973.1">
    <property type="nucleotide sequence ID" value="NZ_BAAAWY010000024.1"/>
</dbReference>
<keyword evidence="7" id="KW-0676">Redox-active center</keyword>
<evidence type="ECO:0000256" key="4">
    <source>
        <dbReference type="ARBA" id="ARBA00022862"/>
    </source>
</evidence>
<evidence type="ECO:0000259" key="13">
    <source>
        <dbReference type="PROSITE" id="PS51352"/>
    </source>
</evidence>
<keyword evidence="5" id="KW-0560">Oxidoreductase</keyword>
<evidence type="ECO:0000256" key="8">
    <source>
        <dbReference type="ARBA" id="ARBA00032824"/>
    </source>
</evidence>
<evidence type="ECO:0000256" key="10">
    <source>
        <dbReference type="ARBA" id="ARBA00041373"/>
    </source>
</evidence>
<dbReference type="PANTHER" id="PTHR42801:SF7">
    <property type="entry name" value="SLL1159 PROTEIN"/>
    <property type="match status" value="1"/>
</dbReference>
<dbReference type="Pfam" id="PF00578">
    <property type="entry name" value="AhpC-TSA"/>
    <property type="match status" value="1"/>
</dbReference>
<dbReference type="CDD" id="cd02970">
    <property type="entry name" value="PRX_like2"/>
    <property type="match status" value="1"/>
</dbReference>
<evidence type="ECO:0000256" key="6">
    <source>
        <dbReference type="ARBA" id="ARBA00023157"/>
    </source>
</evidence>
<sequence length="218" mass="22865">MGSIADQVEALQQGAMGKMPAELRDRFTEEQAGLDAAGTPSGFAEPGTAMPDGELLDAQGEPTTLAQVTGGKPAVVVFYRGAWCPYCNVALRAYEQELVPELTARGATMVALSPQKPDGSLSMQETNALTYAVVSDPGNQIAGKLGILTAPADGAREAQQALGLDLTTVNADGTTTLPMPTTVVLDADGVIRWIDVHPNYTTRSEVPDILAALDRIRP</sequence>
<evidence type="ECO:0000256" key="3">
    <source>
        <dbReference type="ARBA" id="ARBA00022559"/>
    </source>
</evidence>
<evidence type="ECO:0000313" key="15">
    <source>
        <dbReference type="Proteomes" id="UP000585638"/>
    </source>
</evidence>
<dbReference type="SUPFAM" id="SSF52833">
    <property type="entry name" value="Thioredoxin-like"/>
    <property type="match status" value="1"/>
</dbReference>
<evidence type="ECO:0000256" key="7">
    <source>
        <dbReference type="ARBA" id="ARBA00023284"/>
    </source>
</evidence>
<comment type="function">
    <text evidence="1">Thiol-specific peroxidase that catalyzes the reduction of hydrogen peroxide and organic hydroperoxides to water and alcohols, respectively. Plays a role in cell protection against oxidative stress by detoxifying peroxides and as sensor of hydrogen peroxide-mediated signaling events.</text>
</comment>
<feature type="region of interest" description="Disordered" evidence="12">
    <location>
        <begin position="32"/>
        <end position="53"/>
    </location>
</feature>
<feature type="domain" description="Thioredoxin" evidence="13">
    <location>
        <begin position="44"/>
        <end position="218"/>
    </location>
</feature>
<evidence type="ECO:0000256" key="1">
    <source>
        <dbReference type="ARBA" id="ARBA00003330"/>
    </source>
</evidence>
<dbReference type="Gene3D" id="3.40.30.10">
    <property type="entry name" value="Glutaredoxin"/>
    <property type="match status" value="1"/>
</dbReference>
<comment type="caution">
    <text evidence="14">The sequence shown here is derived from an EMBL/GenBank/DDBJ whole genome shotgun (WGS) entry which is preliminary data.</text>
</comment>
<evidence type="ECO:0000256" key="9">
    <source>
        <dbReference type="ARBA" id="ARBA00038489"/>
    </source>
</evidence>
<evidence type="ECO:0000256" key="11">
    <source>
        <dbReference type="ARBA" id="ARBA00049091"/>
    </source>
</evidence>
<dbReference type="GO" id="GO:0034599">
    <property type="term" value="P:cellular response to oxidative stress"/>
    <property type="evidence" value="ECO:0007669"/>
    <property type="project" value="TreeGrafter"/>
</dbReference>
<dbReference type="PANTHER" id="PTHR42801">
    <property type="entry name" value="THIOREDOXIN-DEPENDENT PEROXIDE REDUCTASE"/>
    <property type="match status" value="1"/>
</dbReference>
<proteinExistence type="inferred from homology"/>
<dbReference type="InterPro" id="IPR013766">
    <property type="entry name" value="Thioredoxin_domain"/>
</dbReference>
<evidence type="ECO:0000313" key="14">
    <source>
        <dbReference type="EMBL" id="MBB5895144.1"/>
    </source>
</evidence>
<dbReference type="AlphaFoldDB" id="A0A7W9KNM0"/>
<protein>
    <recommendedName>
        <fullName evidence="2">thioredoxin-dependent peroxiredoxin</fullName>
        <ecNumber evidence="2">1.11.1.24</ecNumber>
    </recommendedName>
    <alternativeName>
        <fullName evidence="10">Bacterioferritin comigratory protein</fullName>
    </alternativeName>
    <alternativeName>
        <fullName evidence="8">Thioredoxin peroxidase</fullName>
    </alternativeName>
</protein>
<keyword evidence="15" id="KW-1185">Reference proteome</keyword>
<keyword evidence="6" id="KW-1015">Disulfide bond</keyword>
<reference evidence="14 15" key="1">
    <citation type="submission" date="2020-08" db="EMBL/GenBank/DDBJ databases">
        <title>Sequencing the genomes of 1000 actinobacteria strains.</title>
        <authorList>
            <person name="Klenk H.-P."/>
        </authorList>
    </citation>
    <scope>NUCLEOTIDE SEQUENCE [LARGE SCALE GENOMIC DNA]</scope>
    <source>
        <strain evidence="14 15">DSM 43851</strain>
    </source>
</reference>
<comment type="catalytic activity">
    <reaction evidence="11">
        <text>a hydroperoxide + [thioredoxin]-dithiol = an alcohol + [thioredoxin]-disulfide + H2O</text>
        <dbReference type="Rhea" id="RHEA:62620"/>
        <dbReference type="Rhea" id="RHEA-COMP:10698"/>
        <dbReference type="Rhea" id="RHEA-COMP:10700"/>
        <dbReference type="ChEBI" id="CHEBI:15377"/>
        <dbReference type="ChEBI" id="CHEBI:29950"/>
        <dbReference type="ChEBI" id="CHEBI:30879"/>
        <dbReference type="ChEBI" id="CHEBI:35924"/>
        <dbReference type="ChEBI" id="CHEBI:50058"/>
        <dbReference type="EC" id="1.11.1.24"/>
    </reaction>
</comment>
<accession>A0A7W9KNM0</accession>
<organism evidence="14 15">
    <name type="scientific">Kutzneria kofuensis</name>
    <dbReference type="NCBI Taxonomy" id="103725"/>
    <lineage>
        <taxon>Bacteria</taxon>
        <taxon>Bacillati</taxon>
        <taxon>Actinomycetota</taxon>
        <taxon>Actinomycetes</taxon>
        <taxon>Pseudonocardiales</taxon>
        <taxon>Pseudonocardiaceae</taxon>
        <taxon>Kutzneria</taxon>
    </lineage>
</organism>
<evidence type="ECO:0000256" key="12">
    <source>
        <dbReference type="SAM" id="MobiDB-lite"/>
    </source>
</evidence>
<comment type="similarity">
    <text evidence="9">Belongs to the peroxiredoxin family. BCP/PrxQ subfamily.</text>
</comment>
<dbReference type="GO" id="GO:0008379">
    <property type="term" value="F:thioredoxin peroxidase activity"/>
    <property type="evidence" value="ECO:0007669"/>
    <property type="project" value="TreeGrafter"/>
</dbReference>
<dbReference type="PROSITE" id="PS51352">
    <property type="entry name" value="THIOREDOXIN_2"/>
    <property type="match status" value="1"/>
</dbReference>
<gene>
    <name evidence="14" type="ORF">BJ998_006340</name>
</gene>
<dbReference type="Proteomes" id="UP000585638">
    <property type="component" value="Unassembled WGS sequence"/>
</dbReference>
<evidence type="ECO:0000256" key="5">
    <source>
        <dbReference type="ARBA" id="ARBA00023002"/>
    </source>
</evidence>
<keyword evidence="3" id="KW-0575">Peroxidase</keyword>